<reference evidence="2 3" key="1">
    <citation type="journal article" date="2019" name="Genome Biol. Evol.">
        <title>Insights into the evolution of the New World diploid cottons (Gossypium, subgenus Houzingenia) based on genome sequencing.</title>
        <authorList>
            <person name="Grover C.E."/>
            <person name="Arick M.A. 2nd"/>
            <person name="Thrash A."/>
            <person name="Conover J.L."/>
            <person name="Sanders W.S."/>
            <person name="Peterson D.G."/>
            <person name="Frelichowski J.E."/>
            <person name="Scheffler J.A."/>
            <person name="Scheffler B.E."/>
            <person name="Wendel J.F."/>
        </authorList>
    </citation>
    <scope>NUCLEOTIDE SEQUENCE [LARGE SCALE GENOMIC DNA]</scope>
    <source>
        <strain evidence="2">5</strain>
        <tissue evidence="2">Leaf</tissue>
    </source>
</reference>
<dbReference type="Pfam" id="PF13456">
    <property type="entry name" value="RVT_3"/>
    <property type="match status" value="1"/>
</dbReference>
<dbReference type="Proteomes" id="UP000593579">
    <property type="component" value="Unassembled WGS sequence"/>
</dbReference>
<dbReference type="EMBL" id="JABEZY010000010">
    <property type="protein sequence ID" value="MBA0748199.1"/>
    <property type="molecule type" value="Genomic_DNA"/>
</dbReference>
<dbReference type="PANTHER" id="PTHR47723">
    <property type="entry name" value="OS05G0353850 PROTEIN"/>
    <property type="match status" value="1"/>
</dbReference>
<protein>
    <recommendedName>
        <fullName evidence="1">RNase H type-1 domain-containing protein</fullName>
    </recommendedName>
</protein>
<evidence type="ECO:0000313" key="2">
    <source>
        <dbReference type="EMBL" id="MBA0748199.1"/>
    </source>
</evidence>
<name>A0A7J9CI84_GOSGO</name>
<dbReference type="OrthoDB" id="961708at2759"/>
<proteinExistence type="predicted"/>
<keyword evidence="3" id="KW-1185">Reference proteome</keyword>
<organism evidence="2 3">
    <name type="scientific">Gossypium gossypioides</name>
    <name type="common">Mexican cotton</name>
    <name type="synonym">Selera gossypioides</name>
    <dbReference type="NCBI Taxonomy" id="34282"/>
    <lineage>
        <taxon>Eukaryota</taxon>
        <taxon>Viridiplantae</taxon>
        <taxon>Streptophyta</taxon>
        <taxon>Embryophyta</taxon>
        <taxon>Tracheophyta</taxon>
        <taxon>Spermatophyta</taxon>
        <taxon>Magnoliopsida</taxon>
        <taxon>eudicotyledons</taxon>
        <taxon>Gunneridae</taxon>
        <taxon>Pentapetalae</taxon>
        <taxon>rosids</taxon>
        <taxon>malvids</taxon>
        <taxon>Malvales</taxon>
        <taxon>Malvaceae</taxon>
        <taxon>Malvoideae</taxon>
        <taxon>Gossypium</taxon>
    </lineage>
</organism>
<comment type="caution">
    <text evidence="2">The sequence shown here is derived from an EMBL/GenBank/DDBJ whole genome shotgun (WGS) entry which is preliminary data.</text>
</comment>
<feature type="domain" description="RNase H type-1" evidence="1">
    <location>
        <begin position="21"/>
        <end position="80"/>
    </location>
</feature>
<dbReference type="Gene3D" id="3.30.420.10">
    <property type="entry name" value="Ribonuclease H-like superfamily/Ribonuclease H"/>
    <property type="match status" value="1"/>
</dbReference>
<dbReference type="InterPro" id="IPR053151">
    <property type="entry name" value="RNase_H-like"/>
</dbReference>
<accession>A0A7J9CI84</accession>
<dbReference type="PANTHER" id="PTHR47723:SF19">
    <property type="entry name" value="POLYNUCLEOTIDYL TRANSFERASE, RIBONUCLEASE H-LIKE SUPERFAMILY PROTEIN"/>
    <property type="match status" value="1"/>
</dbReference>
<gene>
    <name evidence="2" type="ORF">Gogos_005046</name>
</gene>
<dbReference type="GO" id="GO:0003676">
    <property type="term" value="F:nucleic acid binding"/>
    <property type="evidence" value="ECO:0007669"/>
    <property type="project" value="InterPro"/>
</dbReference>
<dbReference type="GO" id="GO:0004523">
    <property type="term" value="F:RNA-DNA hybrid ribonuclease activity"/>
    <property type="evidence" value="ECO:0007669"/>
    <property type="project" value="InterPro"/>
</dbReference>
<sequence>MDLQPKQFPIRQNSGMYVVLNTDGAVHSVSSLFAAGGVIRNNKGEWILGYNRFLEKCFVATTELWGLLDGLLIVQKQGYNETNRVADALAKMALSSGDSLRIFEVSPIRIKEI</sequence>
<dbReference type="InterPro" id="IPR002156">
    <property type="entry name" value="RNaseH_domain"/>
</dbReference>
<evidence type="ECO:0000259" key="1">
    <source>
        <dbReference type="Pfam" id="PF13456"/>
    </source>
</evidence>
<evidence type="ECO:0000313" key="3">
    <source>
        <dbReference type="Proteomes" id="UP000593579"/>
    </source>
</evidence>
<dbReference type="AlphaFoldDB" id="A0A7J9CI84"/>
<dbReference type="InterPro" id="IPR036397">
    <property type="entry name" value="RNaseH_sf"/>
</dbReference>